<evidence type="ECO:0000313" key="1">
    <source>
        <dbReference type="EMBL" id="ORW69201.1"/>
    </source>
</evidence>
<organism evidence="1 2">
    <name type="scientific">Mycobacterium riyadhense</name>
    <dbReference type="NCBI Taxonomy" id="486698"/>
    <lineage>
        <taxon>Bacteria</taxon>
        <taxon>Bacillati</taxon>
        <taxon>Actinomycetota</taxon>
        <taxon>Actinomycetes</taxon>
        <taxon>Mycobacteriales</taxon>
        <taxon>Mycobacteriaceae</taxon>
        <taxon>Mycobacterium</taxon>
    </lineage>
</organism>
<sequence length="86" mass="9645">MPTVLPASRARSLGDHGRIHEDPGIVAGICEADLLRRFPSWQLRTGAPVPVGDLQRHTHIAYPIKVGLRTGRLEIRRFELSRVTQQ</sequence>
<accession>A0A1X2C048</accession>
<reference evidence="1 2" key="1">
    <citation type="submission" date="2016-01" db="EMBL/GenBank/DDBJ databases">
        <title>The new phylogeny of the genus Mycobacterium.</title>
        <authorList>
            <person name="Tarcisio F."/>
            <person name="Conor M."/>
            <person name="Antonella G."/>
            <person name="Elisabetta G."/>
            <person name="Giulia F.S."/>
            <person name="Sara T."/>
            <person name="Anna F."/>
            <person name="Clotilde B."/>
            <person name="Roberto B."/>
            <person name="Veronica D.S."/>
            <person name="Fabio R."/>
            <person name="Monica P."/>
            <person name="Olivier J."/>
            <person name="Enrico T."/>
            <person name="Nicola S."/>
        </authorList>
    </citation>
    <scope>NUCLEOTIDE SEQUENCE [LARGE SCALE GENOMIC DNA]</scope>
    <source>
        <strain evidence="1 2">DSM 45176</strain>
    </source>
</reference>
<proteinExistence type="predicted"/>
<name>A0A1X2C048_9MYCO</name>
<gene>
    <name evidence="1" type="ORF">AWC22_25995</name>
</gene>
<keyword evidence="2" id="KW-1185">Reference proteome</keyword>
<protein>
    <submittedName>
        <fullName evidence="1">Uncharacterized protein</fullName>
    </submittedName>
</protein>
<evidence type="ECO:0000313" key="2">
    <source>
        <dbReference type="Proteomes" id="UP000193087"/>
    </source>
</evidence>
<dbReference type="AlphaFoldDB" id="A0A1X2C048"/>
<dbReference type="Proteomes" id="UP000193087">
    <property type="component" value="Unassembled WGS sequence"/>
</dbReference>
<dbReference type="OrthoDB" id="9786503at2"/>
<dbReference type="STRING" id="486698.AWC22_25995"/>
<dbReference type="RefSeq" id="WP_085252010.1">
    <property type="nucleotide sequence ID" value="NZ_CAJMWJ010000001.1"/>
</dbReference>
<comment type="caution">
    <text evidence="1">The sequence shown here is derived from an EMBL/GenBank/DDBJ whole genome shotgun (WGS) entry which is preliminary data.</text>
</comment>
<dbReference type="EMBL" id="LQPQ01000170">
    <property type="protein sequence ID" value="ORW69201.1"/>
    <property type="molecule type" value="Genomic_DNA"/>
</dbReference>
<dbReference type="GeneID" id="93493486"/>